<dbReference type="EMBL" id="SELW01000553">
    <property type="protein sequence ID" value="TID21180.1"/>
    <property type="molecule type" value="Genomic_DNA"/>
</dbReference>
<dbReference type="OrthoDB" id="2143914at2759"/>
<feature type="compositionally biased region" description="Low complexity" evidence="1">
    <location>
        <begin position="106"/>
        <end position="120"/>
    </location>
</feature>
<feature type="compositionally biased region" description="Low complexity" evidence="1">
    <location>
        <begin position="1"/>
        <end position="15"/>
    </location>
</feature>
<feature type="region of interest" description="Disordered" evidence="1">
    <location>
        <begin position="83"/>
        <end position="120"/>
    </location>
</feature>
<dbReference type="SUPFAM" id="SSF46689">
    <property type="entry name" value="Homeodomain-like"/>
    <property type="match status" value="1"/>
</dbReference>
<dbReference type="InterPro" id="IPR017930">
    <property type="entry name" value="Myb_dom"/>
</dbReference>
<dbReference type="Pfam" id="PF13921">
    <property type="entry name" value="Myb_DNA-bind_6"/>
    <property type="match status" value="1"/>
</dbReference>
<organism evidence="4 5">
    <name type="scientific">Pichia inconspicua</name>
    <dbReference type="NCBI Taxonomy" id="52247"/>
    <lineage>
        <taxon>Eukaryota</taxon>
        <taxon>Fungi</taxon>
        <taxon>Dikarya</taxon>
        <taxon>Ascomycota</taxon>
        <taxon>Saccharomycotina</taxon>
        <taxon>Pichiomycetes</taxon>
        <taxon>Pichiales</taxon>
        <taxon>Pichiaceae</taxon>
        <taxon>Pichia</taxon>
    </lineage>
</organism>
<evidence type="ECO:0000313" key="5">
    <source>
        <dbReference type="Proteomes" id="UP000307173"/>
    </source>
</evidence>
<evidence type="ECO:0000256" key="1">
    <source>
        <dbReference type="SAM" id="MobiDB-lite"/>
    </source>
</evidence>
<name>A0A4T0WYP3_9ASCO</name>
<sequence>MPIPHTTPTSTPSTTVSGPIRKELEYVSWENKRSSKSWTAAEDELLRHLKEVEHKNWIEIATHFPDRTTNGCQFRWRRIAGKIKQKNNKSKIQTEQEGAQKHDTSGEGNSSSNSSNTELL</sequence>
<comment type="caution">
    <text evidence="4">The sequence shown here is derived from an EMBL/GenBank/DDBJ whole genome shotgun (WGS) entry which is preliminary data.</text>
</comment>
<dbReference type="PROSITE" id="PS50090">
    <property type="entry name" value="MYB_LIKE"/>
    <property type="match status" value="1"/>
</dbReference>
<dbReference type="CDD" id="cd00167">
    <property type="entry name" value="SANT"/>
    <property type="match status" value="1"/>
</dbReference>
<dbReference type="Proteomes" id="UP000307173">
    <property type="component" value="Unassembled WGS sequence"/>
</dbReference>
<evidence type="ECO:0000259" key="3">
    <source>
        <dbReference type="PROSITE" id="PS51294"/>
    </source>
</evidence>
<dbReference type="InterPro" id="IPR001005">
    <property type="entry name" value="SANT/Myb"/>
</dbReference>
<dbReference type="STRING" id="52247.A0A4T0WYP3"/>
<proteinExistence type="predicted"/>
<dbReference type="SMART" id="SM00717">
    <property type="entry name" value="SANT"/>
    <property type="match status" value="1"/>
</dbReference>
<feature type="compositionally biased region" description="Basic and acidic residues" evidence="1">
    <location>
        <begin position="92"/>
        <end position="105"/>
    </location>
</feature>
<accession>A0A4T0WYP3</accession>
<dbReference type="InterPro" id="IPR009057">
    <property type="entry name" value="Homeodomain-like_sf"/>
</dbReference>
<reference evidence="4 5" key="1">
    <citation type="journal article" date="2019" name="Front. Genet.">
        <title>Whole-Genome Sequencing of the Opportunistic Yeast Pathogen Candida inconspicua Uncovers Its Hybrid Origin.</title>
        <authorList>
            <person name="Mixao V."/>
            <person name="Hansen A.P."/>
            <person name="Saus E."/>
            <person name="Boekhout T."/>
            <person name="Lass-Florl C."/>
            <person name="Gabaldon T."/>
        </authorList>
    </citation>
    <scope>NUCLEOTIDE SEQUENCE [LARGE SCALE GENOMIC DNA]</scope>
    <source>
        <strain evidence="4 5">CBS 180</strain>
    </source>
</reference>
<gene>
    <name evidence="4" type="ORF">CANINC_003460</name>
</gene>
<protein>
    <submittedName>
        <fullName evidence="4">Uncharacterized protein</fullName>
    </submittedName>
</protein>
<feature type="region of interest" description="Disordered" evidence="1">
    <location>
        <begin position="1"/>
        <end position="20"/>
    </location>
</feature>
<evidence type="ECO:0000259" key="2">
    <source>
        <dbReference type="PROSITE" id="PS50090"/>
    </source>
</evidence>
<dbReference type="PROSITE" id="PS51294">
    <property type="entry name" value="HTH_MYB"/>
    <property type="match status" value="1"/>
</dbReference>
<feature type="domain" description="HTH myb-type" evidence="3">
    <location>
        <begin position="37"/>
        <end position="84"/>
    </location>
</feature>
<feature type="domain" description="Myb-like" evidence="2">
    <location>
        <begin position="30"/>
        <end position="80"/>
    </location>
</feature>
<dbReference type="AlphaFoldDB" id="A0A4T0WYP3"/>
<evidence type="ECO:0000313" key="4">
    <source>
        <dbReference type="EMBL" id="TID21180.1"/>
    </source>
</evidence>
<dbReference type="Gene3D" id="1.10.10.60">
    <property type="entry name" value="Homeodomain-like"/>
    <property type="match status" value="1"/>
</dbReference>
<keyword evidence="5" id="KW-1185">Reference proteome</keyword>